<dbReference type="InterPro" id="IPR036034">
    <property type="entry name" value="PDZ_sf"/>
</dbReference>
<dbReference type="OrthoDB" id="6022242at2759"/>
<dbReference type="Gene3D" id="2.30.42.10">
    <property type="match status" value="2"/>
</dbReference>
<dbReference type="EMBL" id="MRZV01000980">
    <property type="protein sequence ID" value="PIK41897.1"/>
    <property type="molecule type" value="Genomic_DNA"/>
</dbReference>
<dbReference type="Pfam" id="PF00595">
    <property type="entry name" value="PDZ"/>
    <property type="match status" value="2"/>
</dbReference>
<reference evidence="4 5" key="1">
    <citation type="journal article" date="2017" name="PLoS Biol.">
        <title>The sea cucumber genome provides insights into morphological evolution and visceral regeneration.</title>
        <authorList>
            <person name="Zhang X."/>
            <person name="Sun L."/>
            <person name="Yuan J."/>
            <person name="Sun Y."/>
            <person name="Gao Y."/>
            <person name="Zhang L."/>
            <person name="Li S."/>
            <person name="Dai H."/>
            <person name="Hamel J.F."/>
            <person name="Liu C."/>
            <person name="Yu Y."/>
            <person name="Liu S."/>
            <person name="Lin W."/>
            <person name="Guo K."/>
            <person name="Jin S."/>
            <person name="Xu P."/>
            <person name="Storey K.B."/>
            <person name="Huan P."/>
            <person name="Zhang T."/>
            <person name="Zhou Y."/>
            <person name="Zhang J."/>
            <person name="Lin C."/>
            <person name="Li X."/>
            <person name="Xing L."/>
            <person name="Huo D."/>
            <person name="Sun M."/>
            <person name="Wang L."/>
            <person name="Mercier A."/>
            <person name="Li F."/>
            <person name="Yang H."/>
            <person name="Xiang J."/>
        </authorList>
    </citation>
    <scope>NUCLEOTIDE SEQUENCE [LARGE SCALE GENOMIC DNA]</scope>
    <source>
        <strain evidence="4">Shaxun</strain>
        <tissue evidence="4">Muscle</tissue>
    </source>
</reference>
<dbReference type="InterPro" id="IPR001478">
    <property type="entry name" value="PDZ"/>
</dbReference>
<dbReference type="InterPro" id="IPR051342">
    <property type="entry name" value="PDZ_scaffold"/>
</dbReference>
<protein>
    <recommendedName>
        <fullName evidence="3">PDZ domain-containing protein</fullName>
    </recommendedName>
</protein>
<dbReference type="STRING" id="307972.A0A2G8K1L4"/>
<feature type="region of interest" description="Disordered" evidence="1">
    <location>
        <begin position="263"/>
        <end position="385"/>
    </location>
</feature>
<evidence type="ECO:0000256" key="1">
    <source>
        <dbReference type="SAM" id="MobiDB-lite"/>
    </source>
</evidence>
<gene>
    <name evidence="4" type="ORF">BSL78_21252</name>
</gene>
<evidence type="ECO:0000256" key="2">
    <source>
        <dbReference type="SAM" id="SignalP"/>
    </source>
</evidence>
<dbReference type="PROSITE" id="PS50106">
    <property type="entry name" value="PDZ"/>
    <property type="match status" value="2"/>
</dbReference>
<feature type="compositionally biased region" description="Polar residues" evidence="1">
    <location>
        <begin position="144"/>
        <end position="173"/>
    </location>
</feature>
<feature type="region of interest" description="Disordered" evidence="1">
    <location>
        <begin position="130"/>
        <end position="173"/>
    </location>
</feature>
<dbReference type="Proteomes" id="UP000230750">
    <property type="component" value="Unassembled WGS sequence"/>
</dbReference>
<feature type="domain" description="PDZ" evidence="3">
    <location>
        <begin position="59"/>
        <end position="115"/>
    </location>
</feature>
<proteinExistence type="predicted"/>
<dbReference type="SUPFAM" id="SSF50156">
    <property type="entry name" value="PDZ domain-like"/>
    <property type="match status" value="2"/>
</dbReference>
<dbReference type="AlphaFoldDB" id="A0A2G8K1L4"/>
<accession>A0A2G8K1L4</accession>
<dbReference type="PANTHER" id="PTHR19964">
    <property type="entry name" value="MULTIPLE PDZ DOMAIN PROTEIN"/>
    <property type="match status" value="1"/>
</dbReference>
<organism evidence="4 5">
    <name type="scientific">Stichopus japonicus</name>
    <name type="common">Sea cucumber</name>
    <dbReference type="NCBI Taxonomy" id="307972"/>
    <lineage>
        <taxon>Eukaryota</taxon>
        <taxon>Metazoa</taxon>
        <taxon>Echinodermata</taxon>
        <taxon>Eleutherozoa</taxon>
        <taxon>Echinozoa</taxon>
        <taxon>Holothuroidea</taxon>
        <taxon>Aspidochirotacea</taxon>
        <taxon>Aspidochirotida</taxon>
        <taxon>Stichopodidae</taxon>
        <taxon>Apostichopus</taxon>
    </lineage>
</organism>
<feature type="compositionally biased region" description="Polar residues" evidence="1">
    <location>
        <begin position="308"/>
        <end position="326"/>
    </location>
</feature>
<evidence type="ECO:0000259" key="3">
    <source>
        <dbReference type="PROSITE" id="PS50106"/>
    </source>
</evidence>
<name>A0A2G8K1L4_STIJA</name>
<dbReference type="SMART" id="SM00228">
    <property type="entry name" value="PDZ"/>
    <property type="match status" value="2"/>
</dbReference>
<evidence type="ECO:0000313" key="4">
    <source>
        <dbReference type="EMBL" id="PIK41897.1"/>
    </source>
</evidence>
<evidence type="ECO:0000313" key="5">
    <source>
        <dbReference type="Proteomes" id="UP000230750"/>
    </source>
</evidence>
<comment type="caution">
    <text evidence="4">The sequence shown here is derived from an EMBL/GenBank/DDBJ whole genome shotgun (WGS) entry which is preliminary data.</text>
</comment>
<sequence length="385" mass="40532">MEKWLALSLLFGRPPSLALPLMGRTVSHGLILSPPPSPYPPSFLSSTLLMNFPLSVFSGIKIIGGINEEEEDGKDHGVFVKRIIAGGRAAEKGSLKEGDQLLSVNGKSLTGVSNQHERYNALLDSKLAEMSGGSPLTSDHDNSSSENVSTGSTTPRNEGTTTDGSSSRPSSPQEIVLSKSAGLGIAIAGGTNRRGEGRIAITDMIPGGDCHKDGRLSQGDILLSINGESLQEVNHEMAKSILTRISLNRDIKTVVLRYIPSGRGARKTPVDESTGSYGYPTGTSHSSSVGTVNTPPSAGKRELPNPPRNSQQASDVKSGNNNTGDGNSIYDHSRHAGQSPDYPGINKASTLPPPPPVISQTMNNNIGTRTLPSLAPGRSTRQQQS</sequence>
<feature type="domain" description="PDZ" evidence="3">
    <location>
        <begin position="172"/>
        <end position="242"/>
    </location>
</feature>
<dbReference type="PANTHER" id="PTHR19964:SF94">
    <property type="entry name" value="SYNTAXIN-BINDING PROTEIN 4-LIKE"/>
    <property type="match status" value="1"/>
</dbReference>
<feature type="chain" id="PRO_5013836082" description="PDZ domain-containing protein" evidence="2">
    <location>
        <begin position="19"/>
        <end position="385"/>
    </location>
</feature>
<keyword evidence="2" id="KW-0732">Signal</keyword>
<feature type="compositionally biased region" description="Low complexity" evidence="1">
    <location>
        <begin position="281"/>
        <end position="294"/>
    </location>
</feature>
<feature type="signal peptide" evidence="2">
    <location>
        <begin position="1"/>
        <end position="18"/>
    </location>
</feature>
<feature type="compositionally biased region" description="Polar residues" evidence="1">
    <location>
        <begin position="358"/>
        <end position="371"/>
    </location>
</feature>
<keyword evidence="5" id="KW-1185">Reference proteome</keyword>